<keyword evidence="2" id="KW-0732">Signal</keyword>
<gene>
    <name evidence="3" type="ORF">EHQ43_01090</name>
</gene>
<feature type="signal peptide" evidence="2">
    <location>
        <begin position="1"/>
        <end position="22"/>
    </location>
</feature>
<comment type="caution">
    <text evidence="3">The sequence shown here is derived from an EMBL/GenBank/DDBJ whole genome shotgun (WGS) entry which is preliminary data.</text>
</comment>
<dbReference type="EMBL" id="RQFT01000001">
    <property type="protein sequence ID" value="TGL09503.1"/>
    <property type="molecule type" value="Genomic_DNA"/>
</dbReference>
<protein>
    <submittedName>
        <fullName evidence="3">Uncharacterized protein</fullName>
    </submittedName>
</protein>
<reference evidence="3 4" key="1">
    <citation type="journal article" date="2019" name="PLoS Negl. Trop. Dis.">
        <title>Revisiting the worldwide diversity of Leptospira species in the environment.</title>
        <authorList>
            <person name="Vincent A.T."/>
            <person name="Schiettekatte O."/>
            <person name="Bourhy P."/>
            <person name="Veyrier F.J."/>
            <person name="Picardeau M."/>
        </authorList>
    </citation>
    <scope>NUCLEOTIDE SEQUENCE [LARGE SCALE GENOMIC DNA]</scope>
    <source>
        <strain evidence="3 4">201800273</strain>
    </source>
</reference>
<feature type="compositionally biased region" description="Basic and acidic residues" evidence="1">
    <location>
        <begin position="67"/>
        <end position="77"/>
    </location>
</feature>
<dbReference type="AlphaFoldDB" id="A0A7I0HX67"/>
<accession>A0A7I0HX67</accession>
<evidence type="ECO:0000256" key="2">
    <source>
        <dbReference type="SAM" id="SignalP"/>
    </source>
</evidence>
<sequence length="77" mass="8220">MRISTFLNLFLLVIVVSSFLEAQPTPQEPQGQSLTPNPTSPPQSTTPAIQSVQEPKQTPSPPLGQMDADKGTCAESI</sequence>
<proteinExistence type="predicted"/>
<organism evidence="3 4">
    <name type="scientific">Leptospira bouyouniensis</name>
    <dbReference type="NCBI Taxonomy" id="2484911"/>
    <lineage>
        <taxon>Bacteria</taxon>
        <taxon>Pseudomonadati</taxon>
        <taxon>Spirochaetota</taxon>
        <taxon>Spirochaetia</taxon>
        <taxon>Leptospirales</taxon>
        <taxon>Leptospiraceae</taxon>
        <taxon>Leptospira</taxon>
    </lineage>
</organism>
<feature type="chain" id="PRO_5028849433" evidence="2">
    <location>
        <begin position="23"/>
        <end position="77"/>
    </location>
</feature>
<feature type="compositionally biased region" description="Low complexity" evidence="1">
    <location>
        <begin position="32"/>
        <end position="51"/>
    </location>
</feature>
<dbReference type="RefSeq" id="WP_135769910.1">
    <property type="nucleotide sequence ID" value="NZ_RQFT01000001.1"/>
</dbReference>
<name>A0A7I0HX67_9LEPT</name>
<dbReference type="Proteomes" id="UP000297641">
    <property type="component" value="Unassembled WGS sequence"/>
</dbReference>
<evidence type="ECO:0000313" key="3">
    <source>
        <dbReference type="EMBL" id="TGL09503.1"/>
    </source>
</evidence>
<evidence type="ECO:0000256" key="1">
    <source>
        <dbReference type="SAM" id="MobiDB-lite"/>
    </source>
</evidence>
<evidence type="ECO:0000313" key="4">
    <source>
        <dbReference type="Proteomes" id="UP000297641"/>
    </source>
</evidence>
<feature type="region of interest" description="Disordered" evidence="1">
    <location>
        <begin position="23"/>
        <end position="77"/>
    </location>
</feature>